<name>A0A516V8G3_9GAMM</name>
<evidence type="ECO:0000313" key="8">
    <source>
        <dbReference type="Proteomes" id="UP000315891"/>
    </source>
</evidence>
<dbReference type="Gene3D" id="3.40.50.1820">
    <property type="entry name" value="alpha/beta hydrolase"/>
    <property type="match status" value="1"/>
</dbReference>
<dbReference type="InterPro" id="IPR000073">
    <property type="entry name" value="AB_hydrolase_1"/>
</dbReference>
<dbReference type="GO" id="GO:0005737">
    <property type="term" value="C:cytoplasm"/>
    <property type="evidence" value="ECO:0007669"/>
    <property type="project" value="UniProtKB-SubCell"/>
</dbReference>
<evidence type="ECO:0000256" key="4">
    <source>
        <dbReference type="ARBA" id="ARBA00022801"/>
    </source>
</evidence>
<dbReference type="RefSeq" id="WP_143880331.1">
    <property type="nucleotide sequence ID" value="NZ_BAABLZ010000001.1"/>
</dbReference>
<feature type="binding site" evidence="5">
    <location>
        <position position="18"/>
    </location>
    <ligand>
        <name>substrate</name>
    </ligand>
</feature>
<keyword evidence="8" id="KW-1185">Reference proteome</keyword>
<comment type="subcellular location">
    <subcellularLocation>
        <location evidence="5">Cytoplasm</location>
    </subcellularLocation>
</comment>
<feature type="active site" evidence="5">
    <location>
        <position position="232"/>
    </location>
</feature>
<dbReference type="InterPro" id="IPR010076">
    <property type="entry name" value="BioH"/>
</dbReference>
<reference evidence="7 8" key="1">
    <citation type="submission" date="2019-07" db="EMBL/GenBank/DDBJ databases">
        <title>Lysobacter weifangensis sp. nov., isolated from bensulfuron-methyl contaminated farmland soil.</title>
        <authorList>
            <person name="Zhao H."/>
        </authorList>
    </citation>
    <scope>NUCLEOTIDE SEQUENCE [LARGE SCALE GENOMIC DNA]</scope>
    <source>
        <strain evidence="7 8">CC-Bw-6</strain>
    </source>
</reference>
<evidence type="ECO:0000256" key="5">
    <source>
        <dbReference type="HAMAP-Rule" id="MF_01260"/>
    </source>
</evidence>
<feature type="active site" evidence="5">
    <location>
        <position position="204"/>
    </location>
</feature>
<feature type="active site" description="Nucleophile" evidence="5">
    <location>
        <position position="78"/>
    </location>
</feature>
<evidence type="ECO:0000256" key="2">
    <source>
        <dbReference type="ARBA" id="ARBA00022490"/>
    </source>
</evidence>
<feature type="domain" description="AB hydrolase-1" evidence="6">
    <location>
        <begin position="10"/>
        <end position="239"/>
    </location>
</feature>
<organism evidence="7 8">
    <name type="scientific">Pseudoluteimonas lycopersici</name>
    <dbReference type="NCBI Taxonomy" id="1324796"/>
    <lineage>
        <taxon>Bacteria</taxon>
        <taxon>Pseudomonadati</taxon>
        <taxon>Pseudomonadota</taxon>
        <taxon>Gammaproteobacteria</taxon>
        <taxon>Lysobacterales</taxon>
        <taxon>Lysobacteraceae</taxon>
        <taxon>Pseudoluteimonas</taxon>
    </lineage>
</organism>
<comment type="catalytic activity">
    <reaction evidence="5">
        <text>6-carboxyhexanoyl-[ACP] methyl ester + H2O = 6-carboxyhexanoyl-[ACP] + methanol + H(+)</text>
        <dbReference type="Rhea" id="RHEA:42700"/>
        <dbReference type="Rhea" id="RHEA-COMP:9955"/>
        <dbReference type="Rhea" id="RHEA-COMP:10186"/>
        <dbReference type="ChEBI" id="CHEBI:15377"/>
        <dbReference type="ChEBI" id="CHEBI:15378"/>
        <dbReference type="ChEBI" id="CHEBI:17790"/>
        <dbReference type="ChEBI" id="CHEBI:78846"/>
        <dbReference type="ChEBI" id="CHEBI:82735"/>
        <dbReference type="EC" id="3.1.1.85"/>
    </reaction>
</comment>
<proteinExistence type="inferred from homology"/>
<feature type="binding site" evidence="5">
    <location>
        <begin position="78"/>
        <end position="79"/>
    </location>
    <ligand>
        <name>substrate</name>
    </ligand>
</feature>
<dbReference type="GO" id="GO:0016020">
    <property type="term" value="C:membrane"/>
    <property type="evidence" value="ECO:0007669"/>
    <property type="project" value="TreeGrafter"/>
</dbReference>
<protein>
    <recommendedName>
        <fullName evidence="5">Pimeloyl-[acyl-carrier protein] methyl ester esterase</fullName>
        <ecNumber evidence="5">3.1.1.85</ecNumber>
    </recommendedName>
    <alternativeName>
        <fullName evidence="5">Biotin synthesis protein BioH</fullName>
    </alternativeName>
    <alternativeName>
        <fullName evidence="5">Carboxylesterase BioH</fullName>
    </alternativeName>
</protein>
<evidence type="ECO:0000256" key="3">
    <source>
        <dbReference type="ARBA" id="ARBA00022756"/>
    </source>
</evidence>
<keyword evidence="3 5" id="KW-0093">Biotin biosynthesis</keyword>
<sequence>MFVETRGEGPPLVLLHGWAMHGGVFAPLVERLSSRFTLHLVDLPGHGYSRDSGVPLRLDACVDAVRDVVPHAPWCGWSLGGLVALHAAATRPGDVPALAMLCASPCFVKGEGWKHGVSAEIFRSFADGLRNDYRGTLQLFIALEAFGSDHAKDDIRSLRGELFARGEPSAEALAAGLELLETSDLRDALPTLSVPSLWIGGRRDRLVDPRAMQAAAALAPNASAHVIEHAGHAPFLTHADEVATLLADFATEHAA</sequence>
<dbReference type="PANTHER" id="PTHR43798:SF31">
    <property type="entry name" value="AB HYDROLASE SUPERFAMILY PROTEIN YCLE"/>
    <property type="match status" value="1"/>
</dbReference>
<comment type="caution">
    <text evidence="5">Lacks conserved residue(s) required for the propagation of feature annotation.</text>
</comment>
<dbReference type="InterPro" id="IPR050266">
    <property type="entry name" value="AB_hydrolase_sf"/>
</dbReference>
<dbReference type="InterPro" id="IPR029058">
    <property type="entry name" value="AB_hydrolase_fold"/>
</dbReference>
<comment type="similarity">
    <text evidence="5">Belongs to the AB hydrolase superfamily. Carboxylesterase BioH family.</text>
</comment>
<evidence type="ECO:0000259" key="6">
    <source>
        <dbReference type="Pfam" id="PF00561"/>
    </source>
</evidence>
<dbReference type="Proteomes" id="UP000315891">
    <property type="component" value="Chromosome"/>
</dbReference>
<accession>A0A516V8G3</accession>
<dbReference type="GO" id="GO:0009102">
    <property type="term" value="P:biotin biosynthetic process"/>
    <property type="evidence" value="ECO:0007669"/>
    <property type="project" value="UniProtKB-UniRule"/>
</dbReference>
<dbReference type="EMBL" id="CP041742">
    <property type="protein sequence ID" value="QDQ74822.1"/>
    <property type="molecule type" value="Genomic_DNA"/>
</dbReference>
<dbReference type="OrthoDB" id="9780744at2"/>
<keyword evidence="1 5" id="KW-0719">Serine esterase</keyword>
<dbReference type="HAMAP" id="MF_01260">
    <property type="entry name" value="Carboxylester"/>
    <property type="match status" value="1"/>
</dbReference>
<dbReference type="SUPFAM" id="SSF53474">
    <property type="entry name" value="alpha/beta-Hydrolases"/>
    <property type="match status" value="1"/>
</dbReference>
<dbReference type="UniPathway" id="UPA00078"/>
<dbReference type="AlphaFoldDB" id="A0A516V8G3"/>
<comment type="function">
    <text evidence="5">The physiological role of BioH is to remove the methyl group introduced by BioC when the pimeloyl moiety is complete. It allows to synthesize pimeloyl-ACP via the fatty acid synthetic pathway through the hydrolysis of the ester bonds of pimeloyl-ACP esters.</text>
</comment>
<feature type="binding site" evidence="5">
    <location>
        <position position="232"/>
    </location>
    <ligand>
        <name>substrate</name>
    </ligand>
</feature>
<dbReference type="PANTHER" id="PTHR43798">
    <property type="entry name" value="MONOACYLGLYCEROL LIPASE"/>
    <property type="match status" value="1"/>
</dbReference>
<keyword evidence="2 5" id="KW-0963">Cytoplasm</keyword>
<dbReference type="GO" id="GO:0090499">
    <property type="term" value="F:pimelyl-[acyl-carrier protein] methyl ester esterase activity"/>
    <property type="evidence" value="ECO:0007669"/>
    <property type="project" value="UniProtKB-EC"/>
</dbReference>
<dbReference type="Pfam" id="PF00561">
    <property type="entry name" value="Abhydrolase_1"/>
    <property type="match status" value="1"/>
</dbReference>
<comment type="subunit">
    <text evidence="5">Monomer.</text>
</comment>
<gene>
    <name evidence="5 7" type="primary">bioH</name>
    <name evidence="7" type="ORF">FNZ56_09600</name>
</gene>
<evidence type="ECO:0000256" key="1">
    <source>
        <dbReference type="ARBA" id="ARBA00022487"/>
    </source>
</evidence>
<dbReference type="NCBIfam" id="TIGR01738">
    <property type="entry name" value="bioH"/>
    <property type="match status" value="1"/>
</dbReference>
<comment type="pathway">
    <text evidence="5">Cofactor biosynthesis; biotin biosynthesis.</text>
</comment>
<keyword evidence="4 5" id="KW-0378">Hydrolase</keyword>
<evidence type="ECO:0000313" key="7">
    <source>
        <dbReference type="EMBL" id="QDQ74822.1"/>
    </source>
</evidence>
<dbReference type="EC" id="3.1.1.85" evidence="5"/>